<accession>A0ABW9KP42</accession>
<organism evidence="1 2">
    <name type="scientific">Terriglobus aquaticus</name>
    <dbReference type="NCBI Taxonomy" id="940139"/>
    <lineage>
        <taxon>Bacteria</taxon>
        <taxon>Pseudomonadati</taxon>
        <taxon>Acidobacteriota</taxon>
        <taxon>Terriglobia</taxon>
        <taxon>Terriglobales</taxon>
        <taxon>Acidobacteriaceae</taxon>
        <taxon>Terriglobus</taxon>
    </lineage>
</organism>
<dbReference type="EMBL" id="JBJYXY010000002">
    <property type="protein sequence ID" value="MFN2977556.1"/>
    <property type="molecule type" value="Genomic_DNA"/>
</dbReference>
<sequence length="247" mass="26894">MNPDLMKDFLLETFPNPDRKGCPDEKTIQAIAEDRAPLTEAVGMHIGSCSECYAEYRNFRKDWEESVDETPAPLKPVEIPRITVAPQRAHSRLAAMGIAASLLVICSGGYVLYRGSNQTEQVAMTAHSSDSQPVSARVDLFESGTLRGGDEESLTPLNQVTLPASVVHLSVVLPRFSDKGTYRLNVSTDKQGKNVIASGTGEAVQSDGEKITLPVTLDLRDAKAGAYFLATVRGTDNGTYYYPLQIR</sequence>
<dbReference type="RefSeq" id="WP_344688540.1">
    <property type="nucleotide sequence ID" value="NZ_BAABBH010000003.1"/>
</dbReference>
<protein>
    <submittedName>
        <fullName evidence="1">Uncharacterized protein</fullName>
    </submittedName>
</protein>
<name>A0ABW9KP42_9BACT</name>
<keyword evidence="2" id="KW-1185">Reference proteome</keyword>
<evidence type="ECO:0000313" key="1">
    <source>
        <dbReference type="EMBL" id="MFN2977556.1"/>
    </source>
</evidence>
<dbReference type="Proteomes" id="UP001634747">
    <property type="component" value="Unassembled WGS sequence"/>
</dbReference>
<comment type="caution">
    <text evidence="1">The sequence shown here is derived from an EMBL/GenBank/DDBJ whole genome shotgun (WGS) entry which is preliminary data.</text>
</comment>
<proteinExistence type="predicted"/>
<evidence type="ECO:0000313" key="2">
    <source>
        <dbReference type="Proteomes" id="UP001634747"/>
    </source>
</evidence>
<reference evidence="1 2" key="1">
    <citation type="submission" date="2024-12" db="EMBL/GenBank/DDBJ databases">
        <authorList>
            <person name="Lee Y."/>
        </authorList>
    </citation>
    <scope>NUCLEOTIDE SEQUENCE [LARGE SCALE GENOMIC DNA]</scope>
    <source>
        <strain evidence="1 2">03SUJ4</strain>
    </source>
</reference>
<gene>
    <name evidence="1" type="ORF">ACK2TP_17425</name>
</gene>